<dbReference type="EMBL" id="FOYM01000035">
    <property type="protein sequence ID" value="SFR15365.1"/>
    <property type="molecule type" value="Genomic_DNA"/>
</dbReference>
<proteinExistence type="predicted"/>
<gene>
    <name evidence="1" type="ORF">SAMN05660706_13534</name>
</gene>
<dbReference type="STRING" id="39060.SAMN05660706_13534"/>
<keyword evidence="2" id="KW-1185">Reference proteome</keyword>
<evidence type="ECO:0000313" key="1">
    <source>
        <dbReference type="EMBL" id="SFR15365.1"/>
    </source>
</evidence>
<protein>
    <submittedName>
        <fullName evidence="1">Protein gp37</fullName>
    </submittedName>
</protein>
<dbReference type="AlphaFoldDB" id="A0A1I6ECD2"/>
<dbReference type="InterPro" id="IPR011101">
    <property type="entry name" value="DUF5131"/>
</dbReference>
<dbReference type="OrthoDB" id="9787478at2"/>
<dbReference type="Proteomes" id="UP000199584">
    <property type="component" value="Unassembled WGS sequence"/>
</dbReference>
<name>A0A1I6ECD2_9FIRM</name>
<reference evidence="2" key="1">
    <citation type="submission" date="2016-10" db="EMBL/GenBank/DDBJ databases">
        <authorList>
            <person name="Varghese N."/>
            <person name="Submissions S."/>
        </authorList>
    </citation>
    <scope>NUCLEOTIDE SEQUENCE [LARGE SCALE GENOMIC DNA]</scope>
    <source>
        <strain evidence="2">DSM 3669</strain>
    </source>
</reference>
<accession>A0A1I6ECD2</accession>
<dbReference type="RefSeq" id="WP_092486950.1">
    <property type="nucleotide sequence ID" value="NZ_FOYM01000035.1"/>
</dbReference>
<organism evidence="1 2">
    <name type="scientific">Desulfoscipio geothermicus DSM 3669</name>
    <dbReference type="NCBI Taxonomy" id="1121426"/>
    <lineage>
        <taxon>Bacteria</taxon>
        <taxon>Bacillati</taxon>
        <taxon>Bacillota</taxon>
        <taxon>Clostridia</taxon>
        <taxon>Eubacteriales</taxon>
        <taxon>Desulfallaceae</taxon>
        <taxon>Desulfoscipio</taxon>
    </lineage>
</organism>
<sequence>MVNPKRIAKGLYWDRAWSLVEGCSYVSKGCTNCWAAAQAHMRSHQQNNKIRARYEGLTTEEGRWNGQIRILCENLDLPLKRRKPTVWAVWNDLFHPEVPFEFLARVFGHMHSCKQHTFIVLTKRPERMARFISWYRENWLGTFEGAWPKEYPHVWLGVTAENQEQADERIPILLQTPAAVRFVSCEPLLGPMNLRELALGSNGHGLDFKVDALTGWAHGYNEKTGKPKIHRNDEFCRIHWVICGGESGPGARPMHPDWVRNLRDQCQAAGVPFFFKQHGEWRECEPPDQWDSAKYKTTQAHGTHFVKLGKKAAGRLLDGCEWDEMPEVAE</sequence>
<dbReference type="Pfam" id="PF07505">
    <property type="entry name" value="DUF5131"/>
    <property type="match status" value="1"/>
</dbReference>
<evidence type="ECO:0000313" key="2">
    <source>
        <dbReference type="Proteomes" id="UP000199584"/>
    </source>
</evidence>